<evidence type="ECO:0000313" key="3">
    <source>
        <dbReference type="Proteomes" id="UP000595140"/>
    </source>
</evidence>
<dbReference type="EMBL" id="OOIL02000802">
    <property type="protein sequence ID" value="VFQ69592.1"/>
    <property type="molecule type" value="Genomic_DNA"/>
</dbReference>
<dbReference type="Proteomes" id="UP000595140">
    <property type="component" value="Unassembled WGS sequence"/>
</dbReference>
<protein>
    <submittedName>
        <fullName evidence="2">Uncharacterized protein</fullName>
    </submittedName>
</protein>
<evidence type="ECO:0000256" key="1">
    <source>
        <dbReference type="SAM" id="MobiDB-lite"/>
    </source>
</evidence>
<reference evidence="2 3" key="1">
    <citation type="submission" date="2018-04" db="EMBL/GenBank/DDBJ databases">
        <authorList>
            <person name="Vogel A."/>
        </authorList>
    </citation>
    <scope>NUCLEOTIDE SEQUENCE [LARGE SCALE GENOMIC DNA]</scope>
</reference>
<accession>A0A484L0T4</accession>
<organism evidence="2 3">
    <name type="scientific">Cuscuta campestris</name>
    <dbReference type="NCBI Taxonomy" id="132261"/>
    <lineage>
        <taxon>Eukaryota</taxon>
        <taxon>Viridiplantae</taxon>
        <taxon>Streptophyta</taxon>
        <taxon>Embryophyta</taxon>
        <taxon>Tracheophyta</taxon>
        <taxon>Spermatophyta</taxon>
        <taxon>Magnoliopsida</taxon>
        <taxon>eudicotyledons</taxon>
        <taxon>Gunneridae</taxon>
        <taxon>Pentapetalae</taxon>
        <taxon>asterids</taxon>
        <taxon>lamiids</taxon>
        <taxon>Solanales</taxon>
        <taxon>Convolvulaceae</taxon>
        <taxon>Cuscuteae</taxon>
        <taxon>Cuscuta</taxon>
        <taxon>Cuscuta subgen. Grammica</taxon>
        <taxon>Cuscuta sect. Cleistogrammica</taxon>
    </lineage>
</organism>
<dbReference type="AlphaFoldDB" id="A0A484L0T4"/>
<evidence type="ECO:0000313" key="2">
    <source>
        <dbReference type="EMBL" id="VFQ69592.1"/>
    </source>
</evidence>
<sequence>MSRSYIQTVEFEEDPKYCYHCQTWNHGPFFCKVLEQKKNKELEVIHANLLETANKEKAPPREWVPTGKNNGSGGYTEPKGGNVPSSSNTAKVLDVPHVAGVGVLTKIPGKQTHDGAVMGNTKKKGNDANLVGRKHDALKGGKGPGPPH</sequence>
<name>A0A484L0T4_9ASTE</name>
<gene>
    <name evidence="2" type="ORF">CCAM_LOCUS11368</name>
</gene>
<feature type="region of interest" description="Disordered" evidence="1">
    <location>
        <begin position="56"/>
        <end position="89"/>
    </location>
</feature>
<feature type="region of interest" description="Disordered" evidence="1">
    <location>
        <begin position="109"/>
        <end position="148"/>
    </location>
</feature>
<proteinExistence type="predicted"/>
<keyword evidence="3" id="KW-1185">Reference proteome</keyword>